<name>A0AA36G4B9_9BILA</name>
<dbReference type="PANTHER" id="PTHR10350">
    <property type="entry name" value="NUCLEAR PORE COMPLEX PROTEIN NUP155"/>
    <property type="match status" value="1"/>
</dbReference>
<protein>
    <recommendedName>
        <fullName evidence="4">Nucleoporin Nup133/Nup155-like N-terminal domain-containing protein</fullName>
    </recommendedName>
</protein>
<dbReference type="GO" id="GO:0006405">
    <property type="term" value="P:RNA export from nucleus"/>
    <property type="evidence" value="ECO:0007669"/>
    <property type="project" value="TreeGrafter"/>
</dbReference>
<evidence type="ECO:0000313" key="6">
    <source>
        <dbReference type="Proteomes" id="UP001177023"/>
    </source>
</evidence>
<feature type="non-terminal residue" evidence="5">
    <location>
        <position position="314"/>
    </location>
</feature>
<dbReference type="PANTHER" id="PTHR10350:SF6">
    <property type="entry name" value="NUCLEAR PORE COMPLEX PROTEIN NUP155"/>
    <property type="match status" value="1"/>
</dbReference>
<proteinExistence type="predicted"/>
<dbReference type="GO" id="GO:0017056">
    <property type="term" value="F:structural constituent of nuclear pore"/>
    <property type="evidence" value="ECO:0007669"/>
    <property type="project" value="InterPro"/>
</dbReference>
<dbReference type="InterPro" id="IPR014908">
    <property type="entry name" value="Nucleoporin_Nup133/Nup155_N"/>
</dbReference>
<keyword evidence="3" id="KW-0539">Nucleus</keyword>
<accession>A0AA36G4B9</accession>
<keyword evidence="2" id="KW-0813">Transport</keyword>
<feature type="domain" description="Nucleoporin Nup133/Nup155-like N-terminal" evidence="4">
    <location>
        <begin position="60"/>
        <end position="309"/>
    </location>
</feature>
<organism evidence="5 6">
    <name type="scientific">Mesorhabditis spiculigera</name>
    <dbReference type="NCBI Taxonomy" id="96644"/>
    <lineage>
        <taxon>Eukaryota</taxon>
        <taxon>Metazoa</taxon>
        <taxon>Ecdysozoa</taxon>
        <taxon>Nematoda</taxon>
        <taxon>Chromadorea</taxon>
        <taxon>Rhabditida</taxon>
        <taxon>Rhabditina</taxon>
        <taxon>Rhabditomorpha</taxon>
        <taxon>Rhabditoidea</taxon>
        <taxon>Rhabditidae</taxon>
        <taxon>Mesorhabditinae</taxon>
        <taxon>Mesorhabditis</taxon>
    </lineage>
</organism>
<dbReference type="EMBL" id="CATQJA010002598">
    <property type="protein sequence ID" value="CAJ0572474.1"/>
    <property type="molecule type" value="Genomic_DNA"/>
</dbReference>
<keyword evidence="6" id="KW-1185">Reference proteome</keyword>
<dbReference type="AlphaFoldDB" id="A0AA36G4B9"/>
<evidence type="ECO:0000259" key="4">
    <source>
        <dbReference type="Pfam" id="PF08801"/>
    </source>
</evidence>
<comment type="subcellular location">
    <subcellularLocation>
        <location evidence="1">Nucleus</location>
    </subcellularLocation>
</comment>
<evidence type="ECO:0000256" key="3">
    <source>
        <dbReference type="ARBA" id="ARBA00023242"/>
    </source>
</evidence>
<dbReference type="GO" id="GO:0036228">
    <property type="term" value="P:protein localization to nuclear inner membrane"/>
    <property type="evidence" value="ECO:0007669"/>
    <property type="project" value="TreeGrafter"/>
</dbReference>
<dbReference type="SUPFAM" id="SSF50978">
    <property type="entry name" value="WD40 repeat-like"/>
    <property type="match status" value="1"/>
</dbReference>
<dbReference type="Pfam" id="PF08801">
    <property type="entry name" value="Nucleoporin_N"/>
    <property type="match status" value="1"/>
</dbReference>
<reference evidence="5" key="1">
    <citation type="submission" date="2023-06" db="EMBL/GenBank/DDBJ databases">
        <authorList>
            <person name="Delattre M."/>
        </authorList>
    </citation>
    <scope>NUCLEOTIDE SEQUENCE</scope>
    <source>
        <strain evidence="5">AF72</strain>
    </source>
</reference>
<evidence type="ECO:0000256" key="2">
    <source>
        <dbReference type="ARBA" id="ARBA00022448"/>
    </source>
</evidence>
<dbReference type="GO" id="GO:0000972">
    <property type="term" value="P:transcription-dependent tethering of RNA polymerase II gene DNA at nuclear periphery"/>
    <property type="evidence" value="ECO:0007669"/>
    <property type="project" value="TreeGrafter"/>
</dbReference>
<sequence length="314" mass="35377">MLRTSGYPDEYGDITAAIPPVAAQLDQIRETADFSRRLTQNELLTVSGLGERYYTKGREFELIRTLPIPQELHTQQLQTRARCELGLFPEIGRAWVAIDCDIYMWNYETNDDLAYFDQIQNTVVKLALARPKPGVFQGHINYMLIVATVVDISLFAVSSIGHEVCVTPDAIYKVDLENSIVNDIVATDNGRIFFVADDALFELEYTDSAWFGKNCKKINRSTNLLQSFIPFLQPVAEEILQVCIDRSRNILYTLSVKGSINVYDLGINEKTCTRVATMAAEHIKHVASQLTKGQHDPSLFSPIISISVLMDFPM</sequence>
<gene>
    <name evidence="5" type="ORF">MSPICULIGERA_LOCUS10858</name>
</gene>
<dbReference type="InterPro" id="IPR036322">
    <property type="entry name" value="WD40_repeat_dom_sf"/>
</dbReference>
<dbReference type="InterPro" id="IPR004870">
    <property type="entry name" value="Nucleoporin_Nup155"/>
</dbReference>
<dbReference type="Proteomes" id="UP001177023">
    <property type="component" value="Unassembled WGS sequence"/>
</dbReference>
<dbReference type="GO" id="GO:0006606">
    <property type="term" value="P:protein import into nucleus"/>
    <property type="evidence" value="ECO:0007669"/>
    <property type="project" value="TreeGrafter"/>
</dbReference>
<dbReference type="GO" id="GO:0044611">
    <property type="term" value="C:nuclear pore inner ring"/>
    <property type="evidence" value="ECO:0007669"/>
    <property type="project" value="TreeGrafter"/>
</dbReference>
<evidence type="ECO:0000256" key="1">
    <source>
        <dbReference type="ARBA" id="ARBA00004123"/>
    </source>
</evidence>
<comment type="caution">
    <text evidence="5">The sequence shown here is derived from an EMBL/GenBank/DDBJ whole genome shotgun (WGS) entry which is preliminary data.</text>
</comment>
<evidence type="ECO:0000313" key="5">
    <source>
        <dbReference type="EMBL" id="CAJ0572474.1"/>
    </source>
</evidence>